<dbReference type="InterPro" id="IPR035093">
    <property type="entry name" value="RelE/ParE_toxin_dom_sf"/>
</dbReference>
<reference evidence="2 3" key="1">
    <citation type="submission" date="2018-09" db="EMBL/GenBank/DDBJ databases">
        <authorList>
            <person name="Zhu H."/>
        </authorList>
    </citation>
    <scope>NUCLEOTIDE SEQUENCE [LARGE SCALE GENOMIC DNA]</scope>
    <source>
        <strain evidence="2 3">K1S02-61</strain>
    </source>
</reference>
<evidence type="ECO:0000313" key="2">
    <source>
        <dbReference type="EMBL" id="RJG15414.1"/>
    </source>
</evidence>
<accession>A0A418XS85</accession>
<keyword evidence="1" id="KW-1277">Toxin-antitoxin system</keyword>
<dbReference type="Proteomes" id="UP000284006">
    <property type="component" value="Unassembled WGS sequence"/>
</dbReference>
<dbReference type="EMBL" id="QYUP01000118">
    <property type="protein sequence ID" value="RJG15414.1"/>
    <property type="molecule type" value="Genomic_DNA"/>
</dbReference>
<dbReference type="RefSeq" id="WP_119811285.1">
    <property type="nucleotide sequence ID" value="NZ_QYUP01000118.1"/>
</dbReference>
<dbReference type="AlphaFoldDB" id="A0A418XS85"/>
<sequence>MTSRLSTAARLDFAAAFEEYERQRKGLGANLLDAIERTLALLSRFPLSGRSVGRSVRIMPVGHMGHMIVYQSKPGGILVLAMSKKQRPPEYWLKRAAPK</sequence>
<protein>
    <submittedName>
        <fullName evidence="2">Type II toxin-antitoxin system RelE/ParE family toxin</fullName>
    </submittedName>
</protein>
<dbReference type="OrthoDB" id="278204at2"/>
<dbReference type="InterPro" id="IPR007712">
    <property type="entry name" value="RelE/ParE_toxin"/>
</dbReference>
<organism evidence="2 3">
    <name type="scientific">Massilia cavernae</name>
    <dbReference type="NCBI Taxonomy" id="2320864"/>
    <lineage>
        <taxon>Bacteria</taxon>
        <taxon>Pseudomonadati</taxon>
        <taxon>Pseudomonadota</taxon>
        <taxon>Betaproteobacteria</taxon>
        <taxon>Burkholderiales</taxon>
        <taxon>Oxalobacteraceae</taxon>
        <taxon>Telluria group</taxon>
        <taxon>Massilia</taxon>
    </lineage>
</organism>
<dbReference type="Pfam" id="PF05016">
    <property type="entry name" value="ParE_toxin"/>
    <property type="match status" value="1"/>
</dbReference>
<evidence type="ECO:0000256" key="1">
    <source>
        <dbReference type="ARBA" id="ARBA00022649"/>
    </source>
</evidence>
<proteinExistence type="predicted"/>
<evidence type="ECO:0000313" key="3">
    <source>
        <dbReference type="Proteomes" id="UP000284006"/>
    </source>
</evidence>
<comment type="caution">
    <text evidence="2">The sequence shown here is derived from an EMBL/GenBank/DDBJ whole genome shotgun (WGS) entry which is preliminary data.</text>
</comment>
<gene>
    <name evidence="2" type="ORF">D3872_13650</name>
</gene>
<name>A0A418XS85_9BURK</name>
<keyword evidence="3" id="KW-1185">Reference proteome</keyword>
<dbReference type="Gene3D" id="3.30.2310.20">
    <property type="entry name" value="RelE-like"/>
    <property type="match status" value="1"/>
</dbReference>